<evidence type="ECO:0000313" key="3">
    <source>
        <dbReference type="Proteomes" id="UP000254765"/>
    </source>
</evidence>
<reference evidence="2 3" key="1">
    <citation type="submission" date="2018-06" db="EMBL/GenBank/DDBJ databases">
        <authorList>
            <consortium name="Pathogen Informatics"/>
            <person name="Doyle S."/>
        </authorList>
    </citation>
    <scope>NUCLEOTIDE SEQUENCE [LARGE SCALE GENOMIC DNA]</scope>
    <source>
        <strain evidence="2 3">NCTC10211</strain>
    </source>
</reference>
<protein>
    <submittedName>
        <fullName evidence="2">Uncharacterized protein</fullName>
    </submittedName>
</protein>
<organism evidence="2 3">
    <name type="scientific">Serratia marcescens</name>
    <dbReference type="NCBI Taxonomy" id="615"/>
    <lineage>
        <taxon>Bacteria</taxon>
        <taxon>Pseudomonadati</taxon>
        <taxon>Pseudomonadota</taxon>
        <taxon>Gammaproteobacteria</taxon>
        <taxon>Enterobacterales</taxon>
        <taxon>Yersiniaceae</taxon>
        <taxon>Serratia</taxon>
    </lineage>
</organism>
<feature type="transmembrane region" description="Helical" evidence="1">
    <location>
        <begin position="15"/>
        <end position="35"/>
    </location>
</feature>
<gene>
    <name evidence="2" type="ORF">NCTC10211_04314</name>
</gene>
<accession>A0A379XXT1</accession>
<proteinExistence type="predicted"/>
<name>A0A379XXT1_SERMA</name>
<dbReference type="AlphaFoldDB" id="A0A379XXT1"/>
<evidence type="ECO:0000256" key="1">
    <source>
        <dbReference type="SAM" id="Phobius"/>
    </source>
</evidence>
<keyword evidence="1" id="KW-0472">Membrane</keyword>
<keyword evidence="1" id="KW-1133">Transmembrane helix</keyword>
<sequence>MRQNDIDADDTFSDLLNGVALVTLFLILLAGGWYFS</sequence>
<dbReference type="Proteomes" id="UP000254765">
    <property type="component" value="Unassembled WGS sequence"/>
</dbReference>
<dbReference type="EMBL" id="UGYK01000002">
    <property type="protein sequence ID" value="SUI68252.1"/>
    <property type="molecule type" value="Genomic_DNA"/>
</dbReference>
<keyword evidence="1" id="KW-0812">Transmembrane</keyword>
<evidence type="ECO:0000313" key="2">
    <source>
        <dbReference type="EMBL" id="SUI68252.1"/>
    </source>
</evidence>